<dbReference type="Proteomes" id="UP001243009">
    <property type="component" value="Unassembled WGS sequence"/>
</dbReference>
<evidence type="ECO:0000313" key="3">
    <source>
        <dbReference type="Proteomes" id="UP001243009"/>
    </source>
</evidence>
<evidence type="ECO:0000256" key="1">
    <source>
        <dbReference type="SAM" id="Coils"/>
    </source>
</evidence>
<accession>A0ABT9E8U9</accession>
<proteinExistence type="predicted"/>
<organism evidence="2 3">
    <name type="scientific">Paracraurococcus lichenis</name>
    <dbReference type="NCBI Taxonomy" id="3064888"/>
    <lineage>
        <taxon>Bacteria</taxon>
        <taxon>Pseudomonadati</taxon>
        <taxon>Pseudomonadota</taxon>
        <taxon>Alphaproteobacteria</taxon>
        <taxon>Acetobacterales</taxon>
        <taxon>Roseomonadaceae</taxon>
        <taxon>Paracraurococcus</taxon>
    </lineage>
</organism>
<keyword evidence="3" id="KW-1185">Reference proteome</keyword>
<keyword evidence="1" id="KW-0175">Coiled coil</keyword>
<protein>
    <submittedName>
        <fullName evidence="2">Uncharacterized protein</fullName>
    </submittedName>
</protein>
<dbReference type="EMBL" id="JAUTWS010000048">
    <property type="protein sequence ID" value="MDO9712490.1"/>
    <property type="molecule type" value="Genomic_DNA"/>
</dbReference>
<sequence length="73" mass="8266">MALPENALTQAERHVREGEKRVARQISIIEELDRDNHPEAAARARAMLETLRETLELARAHVQRARETRGLGG</sequence>
<feature type="coiled-coil region" evidence="1">
    <location>
        <begin position="41"/>
        <end position="68"/>
    </location>
</feature>
<comment type="caution">
    <text evidence="2">The sequence shown here is derived from an EMBL/GenBank/DDBJ whole genome shotgun (WGS) entry which is preliminary data.</text>
</comment>
<evidence type="ECO:0000313" key="2">
    <source>
        <dbReference type="EMBL" id="MDO9712490.1"/>
    </source>
</evidence>
<gene>
    <name evidence="2" type="ORF">Q7A36_29375</name>
</gene>
<reference evidence="2 3" key="1">
    <citation type="submission" date="2023-08" db="EMBL/GenBank/DDBJ databases">
        <title>The draft genome sequence of Paracraurococcus sp. LOR1-02.</title>
        <authorList>
            <person name="Kingkaew E."/>
            <person name="Tanasupawat S."/>
        </authorList>
    </citation>
    <scope>NUCLEOTIDE SEQUENCE [LARGE SCALE GENOMIC DNA]</scope>
    <source>
        <strain evidence="2 3">LOR1-02</strain>
    </source>
</reference>
<name>A0ABT9E8U9_9PROT</name>
<dbReference type="RefSeq" id="WP_305107347.1">
    <property type="nucleotide sequence ID" value="NZ_JAUTWS010000048.1"/>
</dbReference>